<dbReference type="EMBL" id="CAJVQA010000692">
    <property type="protein sequence ID" value="CAG8486538.1"/>
    <property type="molecule type" value="Genomic_DNA"/>
</dbReference>
<protein>
    <submittedName>
        <fullName evidence="1">19611_t:CDS:1</fullName>
    </submittedName>
</protein>
<gene>
    <name evidence="1" type="ORF">CPELLU_LOCUS1771</name>
</gene>
<comment type="caution">
    <text evidence="1">The sequence shown here is derived from an EMBL/GenBank/DDBJ whole genome shotgun (WGS) entry which is preliminary data.</text>
</comment>
<dbReference type="OrthoDB" id="2341644at2759"/>
<name>A0A9N8ZB35_9GLOM</name>
<sequence>MNFTFEISFENSQENYTIIQINQILIMKYHQSTNNTENKAGWVVNASTHRRSKTLLSKTILPSECKHSFYNTIQAQLRQISIYGFTKAHYTLNTNQINQLSLFFDPNEPTYISICFNNMKYEVIIPSEEICRVETINFGKLYYYREIDHPWMLKRILLYNDPTDGYFDEAVSFCLKPFYPVDYFYANNVKSEINRLNRMKWNKLTKQQIGMFHKFRQTPQAIVGRKDGTCSQVIKQLNGTSIMVSSELILTEKNEPFFIRLMGHSISSDCSFREDSRIKDGKKHGLEIAADIGIN</sequence>
<evidence type="ECO:0000313" key="2">
    <source>
        <dbReference type="Proteomes" id="UP000789759"/>
    </source>
</evidence>
<evidence type="ECO:0000313" key="1">
    <source>
        <dbReference type="EMBL" id="CAG8486538.1"/>
    </source>
</evidence>
<proteinExistence type="predicted"/>
<keyword evidence="2" id="KW-1185">Reference proteome</keyword>
<reference evidence="1" key="1">
    <citation type="submission" date="2021-06" db="EMBL/GenBank/DDBJ databases">
        <authorList>
            <person name="Kallberg Y."/>
            <person name="Tangrot J."/>
            <person name="Rosling A."/>
        </authorList>
    </citation>
    <scope>NUCLEOTIDE SEQUENCE</scope>
    <source>
        <strain evidence="1">FL966</strain>
    </source>
</reference>
<accession>A0A9N8ZB35</accession>
<dbReference type="AlphaFoldDB" id="A0A9N8ZB35"/>
<organism evidence="1 2">
    <name type="scientific">Cetraspora pellucida</name>
    <dbReference type="NCBI Taxonomy" id="1433469"/>
    <lineage>
        <taxon>Eukaryota</taxon>
        <taxon>Fungi</taxon>
        <taxon>Fungi incertae sedis</taxon>
        <taxon>Mucoromycota</taxon>
        <taxon>Glomeromycotina</taxon>
        <taxon>Glomeromycetes</taxon>
        <taxon>Diversisporales</taxon>
        <taxon>Gigasporaceae</taxon>
        <taxon>Cetraspora</taxon>
    </lineage>
</organism>
<dbReference type="Proteomes" id="UP000789759">
    <property type="component" value="Unassembled WGS sequence"/>
</dbReference>